<organism evidence="2 3">
    <name type="scientific">Coniochaeta hoffmannii</name>
    <dbReference type="NCBI Taxonomy" id="91930"/>
    <lineage>
        <taxon>Eukaryota</taxon>
        <taxon>Fungi</taxon>
        <taxon>Dikarya</taxon>
        <taxon>Ascomycota</taxon>
        <taxon>Pezizomycotina</taxon>
        <taxon>Sordariomycetes</taxon>
        <taxon>Sordariomycetidae</taxon>
        <taxon>Coniochaetales</taxon>
        <taxon>Coniochaetaceae</taxon>
        <taxon>Coniochaeta</taxon>
    </lineage>
</organism>
<gene>
    <name evidence="2" type="ORF">NKR19_g4331</name>
</gene>
<feature type="region of interest" description="Disordered" evidence="1">
    <location>
        <begin position="113"/>
        <end position="168"/>
    </location>
</feature>
<accession>A0AA38RSK2</accession>
<dbReference type="AlphaFoldDB" id="A0AA38RSK2"/>
<dbReference type="Proteomes" id="UP001174691">
    <property type="component" value="Unassembled WGS sequence"/>
</dbReference>
<sequence>MVRVTPFLPLISGASTLLAPTGTDSRQESYASLTGYAKRDLLTCEQTYGANWIQCGDAGSTFCYNPSEGQTCCAQDAGYCDAGTWCAPVPGFCCLDGEDAAACAREAGFELPGASSSGGVDTTVSSTTTTTRTSSTTLTASSTTLTTLSPAGSSTAAQGVTSAPSTTSDGGLTWSSIYPTSTGFGAQSNGSSSTNSTAALPSPSYVQISDAKKEQWTLVWMTVAMGLLGVFMASC</sequence>
<keyword evidence="3" id="KW-1185">Reference proteome</keyword>
<evidence type="ECO:0000313" key="2">
    <source>
        <dbReference type="EMBL" id="KAJ9155882.1"/>
    </source>
</evidence>
<evidence type="ECO:0000313" key="3">
    <source>
        <dbReference type="Proteomes" id="UP001174691"/>
    </source>
</evidence>
<feature type="compositionally biased region" description="Polar residues" evidence="1">
    <location>
        <begin position="158"/>
        <end position="168"/>
    </location>
</feature>
<name>A0AA38RSK2_9PEZI</name>
<evidence type="ECO:0000256" key="1">
    <source>
        <dbReference type="SAM" id="MobiDB-lite"/>
    </source>
</evidence>
<comment type="caution">
    <text evidence="2">The sequence shown here is derived from an EMBL/GenBank/DDBJ whole genome shotgun (WGS) entry which is preliminary data.</text>
</comment>
<dbReference type="EMBL" id="JANBVN010000053">
    <property type="protein sequence ID" value="KAJ9155882.1"/>
    <property type="molecule type" value="Genomic_DNA"/>
</dbReference>
<proteinExistence type="predicted"/>
<protein>
    <submittedName>
        <fullName evidence="2">Uncharacterized protein</fullName>
    </submittedName>
</protein>
<reference evidence="2" key="1">
    <citation type="submission" date="2022-07" db="EMBL/GenBank/DDBJ databases">
        <title>Fungi with potential for degradation of polypropylene.</title>
        <authorList>
            <person name="Gostincar C."/>
        </authorList>
    </citation>
    <scope>NUCLEOTIDE SEQUENCE</scope>
    <source>
        <strain evidence="2">EXF-13287</strain>
    </source>
</reference>
<feature type="compositionally biased region" description="Low complexity" evidence="1">
    <location>
        <begin position="114"/>
        <end position="157"/>
    </location>
</feature>